<dbReference type="GO" id="GO:0003677">
    <property type="term" value="F:DNA binding"/>
    <property type="evidence" value="ECO:0007669"/>
    <property type="project" value="UniProtKB-KW"/>
</dbReference>
<proteinExistence type="predicted"/>
<name>A0ABD1E7E2_HYPHA</name>
<reference evidence="5 6" key="1">
    <citation type="submission" date="2024-05" db="EMBL/GenBank/DDBJ databases">
        <title>Genetic variation in Jamaican populations of the coffee berry borer (Hypothenemus hampei).</title>
        <authorList>
            <person name="Errbii M."/>
            <person name="Myrie A."/>
        </authorList>
    </citation>
    <scope>NUCLEOTIDE SEQUENCE [LARGE SCALE GENOMIC DNA]</scope>
    <source>
        <strain evidence="5">JA-Hopewell-2020-01-JO</strain>
        <tissue evidence="5">Whole body</tissue>
    </source>
</reference>
<dbReference type="Proteomes" id="UP001566132">
    <property type="component" value="Unassembled WGS sequence"/>
</dbReference>
<dbReference type="Pfam" id="PF04218">
    <property type="entry name" value="CENP-B_N"/>
    <property type="match status" value="1"/>
</dbReference>
<dbReference type="PANTHER" id="PTHR19303">
    <property type="entry name" value="TRANSPOSON"/>
    <property type="match status" value="1"/>
</dbReference>
<keyword evidence="2" id="KW-0238">DNA-binding</keyword>
<comment type="subcellular location">
    <subcellularLocation>
        <location evidence="1">Nucleus</location>
    </subcellularLocation>
</comment>
<evidence type="ECO:0000313" key="6">
    <source>
        <dbReference type="Proteomes" id="UP001566132"/>
    </source>
</evidence>
<sequence>MNYREFSRGTIYVIGCVRCNQLTFFEPRTMSKRKHHTLSLKEKQELLKNLDSGQSLTQLAARYDVGKSTISDIKKKRQEILDYTSQQPSTSKSTERSTLKKAWNPEVEEALHSWFLQQRSKGTPISGEILREKAVLLRLKKVRQHTITEYFK</sequence>
<dbReference type="InterPro" id="IPR006600">
    <property type="entry name" value="HTH_CenpB_DNA-bd_dom"/>
</dbReference>
<comment type="caution">
    <text evidence="5">The sequence shown here is derived from an EMBL/GenBank/DDBJ whole genome shotgun (WGS) entry which is preliminary data.</text>
</comment>
<organism evidence="5 6">
    <name type="scientific">Hypothenemus hampei</name>
    <name type="common">Coffee berry borer</name>
    <dbReference type="NCBI Taxonomy" id="57062"/>
    <lineage>
        <taxon>Eukaryota</taxon>
        <taxon>Metazoa</taxon>
        <taxon>Ecdysozoa</taxon>
        <taxon>Arthropoda</taxon>
        <taxon>Hexapoda</taxon>
        <taxon>Insecta</taxon>
        <taxon>Pterygota</taxon>
        <taxon>Neoptera</taxon>
        <taxon>Endopterygota</taxon>
        <taxon>Coleoptera</taxon>
        <taxon>Polyphaga</taxon>
        <taxon>Cucujiformia</taxon>
        <taxon>Curculionidae</taxon>
        <taxon>Scolytinae</taxon>
        <taxon>Hypothenemus</taxon>
    </lineage>
</organism>
<dbReference type="InterPro" id="IPR009057">
    <property type="entry name" value="Homeodomain-like_sf"/>
</dbReference>
<keyword evidence="3" id="KW-0539">Nucleus</keyword>
<dbReference type="InterPro" id="IPR050863">
    <property type="entry name" value="CenT-Element_Derived"/>
</dbReference>
<keyword evidence="6" id="KW-1185">Reference proteome</keyword>
<dbReference type="PANTHER" id="PTHR19303:SF16">
    <property type="entry name" value="JERKY PROTEIN HOMOLOG-LIKE"/>
    <property type="match status" value="1"/>
</dbReference>
<evidence type="ECO:0000259" key="4">
    <source>
        <dbReference type="PROSITE" id="PS51253"/>
    </source>
</evidence>
<feature type="domain" description="HTH CENPB-type" evidence="4">
    <location>
        <begin position="95"/>
        <end position="152"/>
    </location>
</feature>
<dbReference type="PROSITE" id="PS51253">
    <property type="entry name" value="HTH_CENPB"/>
    <property type="match status" value="1"/>
</dbReference>
<dbReference type="EMBL" id="JBDJPC010000010">
    <property type="protein sequence ID" value="KAL1490490.1"/>
    <property type="molecule type" value="Genomic_DNA"/>
</dbReference>
<dbReference type="Pfam" id="PF03221">
    <property type="entry name" value="HTH_Tnp_Tc5"/>
    <property type="match status" value="1"/>
</dbReference>
<protein>
    <recommendedName>
        <fullName evidence="4">HTH CENPB-type domain-containing protein</fullName>
    </recommendedName>
</protein>
<evidence type="ECO:0000256" key="1">
    <source>
        <dbReference type="ARBA" id="ARBA00004123"/>
    </source>
</evidence>
<dbReference type="Gene3D" id="1.10.10.60">
    <property type="entry name" value="Homeodomain-like"/>
    <property type="match status" value="2"/>
</dbReference>
<dbReference type="SUPFAM" id="SSF46689">
    <property type="entry name" value="Homeodomain-like"/>
    <property type="match status" value="2"/>
</dbReference>
<evidence type="ECO:0000256" key="3">
    <source>
        <dbReference type="ARBA" id="ARBA00023242"/>
    </source>
</evidence>
<evidence type="ECO:0000256" key="2">
    <source>
        <dbReference type="ARBA" id="ARBA00023125"/>
    </source>
</evidence>
<dbReference type="GO" id="GO:0005634">
    <property type="term" value="C:nucleus"/>
    <property type="evidence" value="ECO:0007669"/>
    <property type="project" value="UniProtKB-SubCell"/>
</dbReference>
<dbReference type="AlphaFoldDB" id="A0ABD1E7E2"/>
<accession>A0ABD1E7E2</accession>
<dbReference type="InterPro" id="IPR007889">
    <property type="entry name" value="HTH_Psq"/>
</dbReference>
<evidence type="ECO:0000313" key="5">
    <source>
        <dbReference type="EMBL" id="KAL1490490.1"/>
    </source>
</evidence>
<gene>
    <name evidence="5" type="ORF">ABEB36_013175</name>
</gene>